<keyword evidence="3" id="KW-1185">Reference proteome</keyword>
<dbReference type="PANTHER" id="PTHR48080">
    <property type="entry name" value="D-GALACTONATE DEHYDRATASE-RELATED"/>
    <property type="match status" value="1"/>
</dbReference>
<organism evidence="2 3">
    <name type="scientific">Negadavirga shengliensis</name>
    <dbReference type="NCBI Taxonomy" id="1389218"/>
    <lineage>
        <taxon>Bacteria</taxon>
        <taxon>Pseudomonadati</taxon>
        <taxon>Bacteroidota</taxon>
        <taxon>Cytophagia</taxon>
        <taxon>Cytophagales</taxon>
        <taxon>Cyclobacteriaceae</taxon>
        <taxon>Negadavirga</taxon>
    </lineage>
</organism>
<proteinExistence type="predicted"/>
<evidence type="ECO:0000259" key="1">
    <source>
        <dbReference type="Pfam" id="PF13378"/>
    </source>
</evidence>
<name>A0ABV9SZZ9_9BACT</name>
<gene>
    <name evidence="2" type="ORF">ACFPFU_09625</name>
</gene>
<dbReference type="RefSeq" id="WP_377063892.1">
    <property type="nucleotide sequence ID" value="NZ_JBHSJJ010000004.1"/>
</dbReference>
<comment type="caution">
    <text evidence="2">The sequence shown here is derived from an EMBL/GenBank/DDBJ whole genome shotgun (WGS) entry which is preliminary data.</text>
</comment>
<protein>
    <submittedName>
        <fullName evidence="2">Enolase C-terminal domain-like protein</fullName>
    </submittedName>
</protein>
<sequence>MSNNLIHNAFKDRNIQILVDSNDMYSLDDTLHFLEGVRDVPVFWVEEPFKKTFHEGRQLKDWMKKNGFESVLYADGEANPDHNLLSEMVDAGILDVYLSDIYDYGFSKWIKLNIDLKEKGTLSSPHAWGNSLKTNYITHLAAAQGNVVTIEGVTCFSDQIAYGDYKISDGLIYPSNAPGFGMTLL</sequence>
<dbReference type="Proteomes" id="UP001595818">
    <property type="component" value="Unassembled WGS sequence"/>
</dbReference>
<dbReference type="SUPFAM" id="SSF51604">
    <property type="entry name" value="Enolase C-terminal domain-like"/>
    <property type="match status" value="1"/>
</dbReference>
<evidence type="ECO:0000313" key="3">
    <source>
        <dbReference type="Proteomes" id="UP001595818"/>
    </source>
</evidence>
<reference evidence="3" key="1">
    <citation type="journal article" date="2019" name="Int. J. Syst. Evol. Microbiol.">
        <title>The Global Catalogue of Microorganisms (GCM) 10K type strain sequencing project: providing services to taxonomists for standard genome sequencing and annotation.</title>
        <authorList>
            <consortium name="The Broad Institute Genomics Platform"/>
            <consortium name="The Broad Institute Genome Sequencing Center for Infectious Disease"/>
            <person name="Wu L."/>
            <person name="Ma J."/>
        </authorList>
    </citation>
    <scope>NUCLEOTIDE SEQUENCE [LARGE SCALE GENOMIC DNA]</scope>
    <source>
        <strain evidence="3">CGMCC 4.7466</strain>
    </source>
</reference>
<feature type="domain" description="Enolase C-terminal" evidence="1">
    <location>
        <begin position="6"/>
        <end position="184"/>
    </location>
</feature>
<dbReference type="EMBL" id="JBHSJJ010000004">
    <property type="protein sequence ID" value="MFC4871946.1"/>
    <property type="molecule type" value="Genomic_DNA"/>
</dbReference>
<dbReference type="Pfam" id="PF13378">
    <property type="entry name" value="MR_MLE_C"/>
    <property type="match status" value="1"/>
</dbReference>
<dbReference type="InterPro" id="IPR036849">
    <property type="entry name" value="Enolase-like_C_sf"/>
</dbReference>
<dbReference type="PANTHER" id="PTHR48080:SF2">
    <property type="entry name" value="D-GALACTONATE DEHYDRATASE"/>
    <property type="match status" value="1"/>
</dbReference>
<evidence type="ECO:0000313" key="2">
    <source>
        <dbReference type="EMBL" id="MFC4871946.1"/>
    </source>
</evidence>
<dbReference type="InterPro" id="IPR029065">
    <property type="entry name" value="Enolase_C-like"/>
</dbReference>
<dbReference type="InterPro" id="IPR034593">
    <property type="entry name" value="DgoD-like"/>
</dbReference>
<dbReference type="Gene3D" id="3.20.20.120">
    <property type="entry name" value="Enolase-like C-terminal domain"/>
    <property type="match status" value="1"/>
</dbReference>
<accession>A0ABV9SZZ9</accession>